<name>A0ABD3BDY3_9LAMI</name>
<keyword evidence="4" id="KW-1185">Reference proteome</keyword>
<dbReference type="Proteomes" id="UP001632038">
    <property type="component" value="Unassembled WGS sequence"/>
</dbReference>
<keyword evidence="1" id="KW-0812">Transmembrane</keyword>
<keyword evidence="2" id="KW-0732">Signal</keyword>
<dbReference type="AlphaFoldDB" id="A0ABD3BDY3"/>
<keyword evidence="1" id="KW-0472">Membrane</keyword>
<gene>
    <name evidence="3" type="ORF">CASFOL_041025</name>
</gene>
<feature type="signal peptide" evidence="2">
    <location>
        <begin position="1"/>
        <end position="24"/>
    </location>
</feature>
<comment type="caution">
    <text evidence="3">The sequence shown here is derived from an EMBL/GenBank/DDBJ whole genome shotgun (WGS) entry which is preliminary data.</text>
</comment>
<evidence type="ECO:0000313" key="4">
    <source>
        <dbReference type="Proteomes" id="UP001632038"/>
    </source>
</evidence>
<reference evidence="4" key="1">
    <citation type="journal article" date="2024" name="IScience">
        <title>Strigolactones Initiate the Formation of Haustorium-like Structures in Castilleja.</title>
        <authorList>
            <person name="Buerger M."/>
            <person name="Peterson D."/>
            <person name="Chory J."/>
        </authorList>
    </citation>
    <scope>NUCLEOTIDE SEQUENCE [LARGE SCALE GENOMIC DNA]</scope>
</reference>
<evidence type="ECO:0000256" key="2">
    <source>
        <dbReference type="SAM" id="SignalP"/>
    </source>
</evidence>
<evidence type="ECO:0000256" key="1">
    <source>
        <dbReference type="SAM" id="Phobius"/>
    </source>
</evidence>
<feature type="chain" id="PRO_5044781950" evidence="2">
    <location>
        <begin position="25"/>
        <end position="63"/>
    </location>
</feature>
<keyword evidence="1" id="KW-1133">Transmembrane helix</keyword>
<dbReference type="EMBL" id="JAVIJP010000100">
    <property type="protein sequence ID" value="KAL3615364.1"/>
    <property type="molecule type" value="Genomic_DNA"/>
</dbReference>
<feature type="transmembrane region" description="Helical" evidence="1">
    <location>
        <begin position="40"/>
        <end position="61"/>
    </location>
</feature>
<proteinExistence type="predicted"/>
<protein>
    <submittedName>
        <fullName evidence="3">Uncharacterized protein</fullName>
    </submittedName>
</protein>
<organism evidence="3 4">
    <name type="scientific">Castilleja foliolosa</name>
    <dbReference type="NCBI Taxonomy" id="1961234"/>
    <lineage>
        <taxon>Eukaryota</taxon>
        <taxon>Viridiplantae</taxon>
        <taxon>Streptophyta</taxon>
        <taxon>Embryophyta</taxon>
        <taxon>Tracheophyta</taxon>
        <taxon>Spermatophyta</taxon>
        <taxon>Magnoliopsida</taxon>
        <taxon>eudicotyledons</taxon>
        <taxon>Gunneridae</taxon>
        <taxon>Pentapetalae</taxon>
        <taxon>asterids</taxon>
        <taxon>lamiids</taxon>
        <taxon>Lamiales</taxon>
        <taxon>Orobanchaceae</taxon>
        <taxon>Pedicularideae</taxon>
        <taxon>Castillejinae</taxon>
        <taxon>Castilleja</taxon>
    </lineage>
</organism>
<evidence type="ECO:0000313" key="3">
    <source>
        <dbReference type="EMBL" id="KAL3615364.1"/>
    </source>
</evidence>
<accession>A0ABD3BDY3</accession>
<sequence>MASNLSNVVLMVLSIVATLSCVLAQGDFSPAPAPASGGNSFPVSGTVVASSLVLSAVALMIKY</sequence>